<evidence type="ECO:0000259" key="1">
    <source>
        <dbReference type="PROSITE" id="PS50943"/>
    </source>
</evidence>
<feature type="domain" description="HTH cro/C1-type" evidence="1">
    <location>
        <begin position="16"/>
        <end position="70"/>
    </location>
</feature>
<dbReference type="SMART" id="SM00530">
    <property type="entry name" value="HTH_XRE"/>
    <property type="match status" value="1"/>
</dbReference>
<dbReference type="PATRIC" id="fig|665004.4.peg.2433"/>
<dbReference type="GO" id="GO:0003677">
    <property type="term" value="F:DNA binding"/>
    <property type="evidence" value="ECO:0007669"/>
    <property type="project" value="InterPro"/>
</dbReference>
<evidence type="ECO:0000313" key="2">
    <source>
        <dbReference type="EMBL" id="KUP95962.1"/>
    </source>
</evidence>
<gene>
    <name evidence="2" type="ORF">AC529_14780</name>
</gene>
<accession>A0A147KF94</accession>
<comment type="caution">
    <text evidence="2">The sequence shown here is derived from an EMBL/GenBank/DDBJ whole genome shotgun (WGS) entry which is preliminary data.</text>
</comment>
<dbReference type="Gene3D" id="1.10.260.40">
    <property type="entry name" value="lambda repressor-like DNA-binding domains"/>
    <property type="match status" value="1"/>
</dbReference>
<name>A0A147KF94_THECS</name>
<dbReference type="InterPro" id="IPR010982">
    <property type="entry name" value="Lambda_DNA-bd_dom_sf"/>
</dbReference>
<dbReference type="Proteomes" id="UP000074382">
    <property type="component" value="Unassembled WGS sequence"/>
</dbReference>
<dbReference type="Pfam" id="PF13560">
    <property type="entry name" value="HTH_31"/>
    <property type="match status" value="1"/>
</dbReference>
<dbReference type="PROSITE" id="PS50943">
    <property type="entry name" value="HTH_CROC1"/>
    <property type="match status" value="1"/>
</dbReference>
<dbReference type="CDD" id="cd00093">
    <property type="entry name" value="HTH_XRE"/>
    <property type="match status" value="1"/>
</dbReference>
<organism evidence="2 3">
    <name type="scientific">Thermobifida cellulosilytica TB100</name>
    <dbReference type="NCBI Taxonomy" id="665004"/>
    <lineage>
        <taxon>Bacteria</taxon>
        <taxon>Bacillati</taxon>
        <taxon>Actinomycetota</taxon>
        <taxon>Actinomycetes</taxon>
        <taxon>Streptosporangiales</taxon>
        <taxon>Nocardiopsidaceae</taxon>
        <taxon>Thermobifida</taxon>
    </lineage>
</organism>
<dbReference type="AlphaFoldDB" id="A0A147KF94"/>
<dbReference type="InterPro" id="IPR043917">
    <property type="entry name" value="DUF5753"/>
</dbReference>
<dbReference type="STRING" id="665004.AC529_14780"/>
<proteinExistence type="predicted"/>
<keyword evidence="3" id="KW-1185">Reference proteome</keyword>
<protein>
    <recommendedName>
        <fullName evidence="1">HTH cro/C1-type domain-containing protein</fullName>
    </recommendedName>
</protein>
<reference evidence="3" key="1">
    <citation type="journal article" date="2017" name="Acta Aliment.">
        <title>Plant polysaccharide degrading enzyme system of Thermpbifida cellulosilytica TB100 revealed by de novo genome project data.</title>
        <authorList>
            <person name="Toth A."/>
            <person name="Baka E."/>
            <person name="Luzics S."/>
            <person name="Bata-Vidacs I."/>
            <person name="Nagy I."/>
            <person name="Balint B."/>
            <person name="Herceg R."/>
            <person name="Olasz F."/>
            <person name="Wilk T."/>
            <person name="Nagy T."/>
            <person name="Kriszt B."/>
            <person name="Nagy I."/>
            <person name="Kukolya J."/>
        </authorList>
    </citation>
    <scope>NUCLEOTIDE SEQUENCE [LARGE SCALE GENOMIC DNA]</scope>
    <source>
        <strain evidence="3">TB100</strain>
    </source>
</reference>
<dbReference type="Pfam" id="PF19054">
    <property type="entry name" value="DUF5753"/>
    <property type="match status" value="1"/>
</dbReference>
<evidence type="ECO:0000313" key="3">
    <source>
        <dbReference type="Proteomes" id="UP000074382"/>
    </source>
</evidence>
<dbReference type="EMBL" id="LGEM01000103">
    <property type="protein sequence ID" value="KUP95962.1"/>
    <property type="molecule type" value="Genomic_DNA"/>
</dbReference>
<dbReference type="SUPFAM" id="SSF47413">
    <property type="entry name" value="lambda repressor-like DNA-binding domains"/>
    <property type="match status" value="1"/>
</dbReference>
<dbReference type="InterPro" id="IPR001387">
    <property type="entry name" value="Cro/C1-type_HTH"/>
</dbReference>
<sequence length="285" mass="32043">MGDEPSLRQRWLGSRLAQLRRELGLSLQEASNRAERSTASLSRIENGLVALRPRDVRPLLDAYGVVDTDLRETLIAVAGEVQAERRGWWVEHNDRLSPSYLDLVRLEATATRIRTFEVGVFPGLLQHERYARAVIRATSGTSLSEEEIDHFVSVRKQRQQILTRDKDPVDFHAVIHETLLHQCLDEPDVRTDQLRCLVEHAERPNVTVQVLPLTAGTHPALTGAFALLTMHRLEIAHVELMTSDVSIEEPASIQRYQNAFAVLTELSLSPEASAELLSNKIDIEG</sequence>